<dbReference type="AlphaFoldDB" id="A0A370HPB4"/>
<dbReference type="PANTHER" id="PTHR45138:SF9">
    <property type="entry name" value="DIGUANYLATE CYCLASE DGCM-RELATED"/>
    <property type="match status" value="1"/>
</dbReference>
<feature type="domain" description="GGDEF" evidence="3">
    <location>
        <begin position="177"/>
        <end position="309"/>
    </location>
</feature>
<dbReference type="GO" id="GO:0005886">
    <property type="term" value="C:plasma membrane"/>
    <property type="evidence" value="ECO:0007669"/>
    <property type="project" value="TreeGrafter"/>
</dbReference>
<dbReference type="GO" id="GO:0043709">
    <property type="term" value="P:cell adhesion involved in single-species biofilm formation"/>
    <property type="evidence" value="ECO:0007669"/>
    <property type="project" value="TreeGrafter"/>
</dbReference>
<comment type="catalytic activity">
    <reaction evidence="2">
        <text>2 GTP = 3',3'-c-di-GMP + 2 diphosphate</text>
        <dbReference type="Rhea" id="RHEA:24898"/>
        <dbReference type="ChEBI" id="CHEBI:33019"/>
        <dbReference type="ChEBI" id="CHEBI:37565"/>
        <dbReference type="ChEBI" id="CHEBI:58805"/>
        <dbReference type="EC" id="2.7.7.65"/>
    </reaction>
</comment>
<organism evidence="4 5">
    <name type="scientific">Microvirga subterranea</name>
    <dbReference type="NCBI Taxonomy" id="186651"/>
    <lineage>
        <taxon>Bacteria</taxon>
        <taxon>Pseudomonadati</taxon>
        <taxon>Pseudomonadota</taxon>
        <taxon>Alphaproteobacteria</taxon>
        <taxon>Hyphomicrobiales</taxon>
        <taxon>Methylobacteriaceae</taxon>
        <taxon>Microvirga</taxon>
    </lineage>
</organism>
<dbReference type="Pfam" id="PF00990">
    <property type="entry name" value="GGDEF"/>
    <property type="match status" value="1"/>
</dbReference>
<name>A0A370HPB4_9HYPH</name>
<dbReference type="Proteomes" id="UP000254925">
    <property type="component" value="Unassembled WGS sequence"/>
</dbReference>
<dbReference type="PANTHER" id="PTHR45138">
    <property type="entry name" value="REGULATORY COMPONENTS OF SENSORY TRANSDUCTION SYSTEM"/>
    <property type="match status" value="1"/>
</dbReference>
<proteinExistence type="predicted"/>
<dbReference type="Pfam" id="PF12860">
    <property type="entry name" value="PAS_7"/>
    <property type="match status" value="1"/>
</dbReference>
<keyword evidence="5" id="KW-1185">Reference proteome</keyword>
<dbReference type="CDD" id="cd01949">
    <property type="entry name" value="GGDEF"/>
    <property type="match status" value="1"/>
</dbReference>
<dbReference type="FunFam" id="3.30.70.270:FF:000001">
    <property type="entry name" value="Diguanylate cyclase domain protein"/>
    <property type="match status" value="1"/>
</dbReference>
<dbReference type="GO" id="GO:0052621">
    <property type="term" value="F:diguanylate cyclase activity"/>
    <property type="evidence" value="ECO:0007669"/>
    <property type="project" value="UniProtKB-EC"/>
</dbReference>
<dbReference type="OrthoDB" id="9812260at2"/>
<gene>
    <name evidence="4" type="ORF">DES45_103451</name>
</gene>
<reference evidence="4 5" key="1">
    <citation type="submission" date="2018-07" db="EMBL/GenBank/DDBJ databases">
        <title>Genomic Encyclopedia of Type Strains, Phase IV (KMG-IV): sequencing the most valuable type-strain genomes for metagenomic binning, comparative biology and taxonomic classification.</title>
        <authorList>
            <person name="Goeker M."/>
        </authorList>
    </citation>
    <scope>NUCLEOTIDE SEQUENCE [LARGE SCALE GENOMIC DNA]</scope>
    <source>
        <strain evidence="4 5">DSM 14364</strain>
    </source>
</reference>
<dbReference type="Gene3D" id="3.30.70.270">
    <property type="match status" value="1"/>
</dbReference>
<dbReference type="EC" id="2.7.7.65" evidence="1"/>
<dbReference type="EMBL" id="QQBB01000003">
    <property type="protein sequence ID" value="RDI60190.1"/>
    <property type="molecule type" value="Genomic_DNA"/>
</dbReference>
<dbReference type="SUPFAM" id="SSF55073">
    <property type="entry name" value="Nucleotide cyclase"/>
    <property type="match status" value="1"/>
</dbReference>
<dbReference type="PROSITE" id="PS50887">
    <property type="entry name" value="GGDEF"/>
    <property type="match status" value="1"/>
</dbReference>
<dbReference type="GO" id="GO:1902201">
    <property type="term" value="P:negative regulation of bacterial-type flagellum-dependent cell motility"/>
    <property type="evidence" value="ECO:0007669"/>
    <property type="project" value="TreeGrafter"/>
</dbReference>
<sequence length="310" mass="34410">MTAFPSDPDDETLRNLVEALGKSGQAVSIYDAEDNLRYANETYRGIFLKGYEGPFTFTEILRHGARNGIGVRIDGGDVEALIARTLPRRRTVPRKSFESDFLDGRWFWMDHTILPNGWVLTVGADITALKHNEKSLRQAHEAALLASRTDQLTGLPNRRHILELLDEALDCARASSADLCVAVIDLDGFKGVNDTHGHDAGDAVLNHFGATCRARMRPQDRLGRTGGEEFLLLLPGVRLNDALRLIEEIRSGFPAARLRKGTLELPCAFSAGIAEVLPQDDRSSILFRADRALYAAKREGRNCTRIAFER</sequence>
<protein>
    <recommendedName>
        <fullName evidence="1">diguanylate cyclase</fullName>
        <ecNumber evidence="1">2.7.7.65</ecNumber>
    </recommendedName>
</protein>
<dbReference type="InterPro" id="IPR029787">
    <property type="entry name" value="Nucleotide_cyclase"/>
</dbReference>
<comment type="caution">
    <text evidence="4">The sequence shown here is derived from an EMBL/GenBank/DDBJ whole genome shotgun (WGS) entry which is preliminary data.</text>
</comment>
<evidence type="ECO:0000256" key="2">
    <source>
        <dbReference type="ARBA" id="ARBA00034247"/>
    </source>
</evidence>
<dbReference type="RefSeq" id="WP_114769881.1">
    <property type="nucleotide sequence ID" value="NZ_QQBB01000003.1"/>
</dbReference>
<evidence type="ECO:0000256" key="1">
    <source>
        <dbReference type="ARBA" id="ARBA00012528"/>
    </source>
</evidence>
<dbReference type="SMART" id="SM00267">
    <property type="entry name" value="GGDEF"/>
    <property type="match status" value="1"/>
</dbReference>
<dbReference type="NCBIfam" id="TIGR00254">
    <property type="entry name" value="GGDEF"/>
    <property type="match status" value="1"/>
</dbReference>
<dbReference type="InterPro" id="IPR050469">
    <property type="entry name" value="Diguanylate_Cyclase"/>
</dbReference>
<dbReference type="InterPro" id="IPR000160">
    <property type="entry name" value="GGDEF_dom"/>
</dbReference>
<evidence type="ECO:0000313" key="5">
    <source>
        <dbReference type="Proteomes" id="UP000254925"/>
    </source>
</evidence>
<dbReference type="InterPro" id="IPR043128">
    <property type="entry name" value="Rev_trsase/Diguanyl_cyclase"/>
</dbReference>
<evidence type="ECO:0000259" key="3">
    <source>
        <dbReference type="PROSITE" id="PS50887"/>
    </source>
</evidence>
<evidence type="ECO:0000313" key="4">
    <source>
        <dbReference type="EMBL" id="RDI60190.1"/>
    </source>
</evidence>
<accession>A0A370HPB4</accession>